<feature type="compositionally biased region" description="Polar residues" evidence="1">
    <location>
        <begin position="107"/>
        <end position="128"/>
    </location>
</feature>
<gene>
    <name evidence="3" type="ORF">CDL15_Pgr020286</name>
</gene>
<feature type="transmembrane region" description="Helical" evidence="2">
    <location>
        <begin position="76"/>
        <end position="98"/>
    </location>
</feature>
<keyword evidence="2" id="KW-1133">Transmembrane helix</keyword>
<accession>A0A218VSV1</accession>
<organism evidence="3 4">
    <name type="scientific">Punica granatum</name>
    <name type="common">Pomegranate</name>
    <dbReference type="NCBI Taxonomy" id="22663"/>
    <lineage>
        <taxon>Eukaryota</taxon>
        <taxon>Viridiplantae</taxon>
        <taxon>Streptophyta</taxon>
        <taxon>Embryophyta</taxon>
        <taxon>Tracheophyta</taxon>
        <taxon>Spermatophyta</taxon>
        <taxon>Magnoliopsida</taxon>
        <taxon>eudicotyledons</taxon>
        <taxon>Gunneridae</taxon>
        <taxon>Pentapetalae</taxon>
        <taxon>rosids</taxon>
        <taxon>malvids</taxon>
        <taxon>Myrtales</taxon>
        <taxon>Lythraceae</taxon>
        <taxon>Punica</taxon>
    </lineage>
</organism>
<comment type="caution">
    <text evidence="3">The sequence shown here is derived from an EMBL/GenBank/DDBJ whole genome shotgun (WGS) entry which is preliminary data.</text>
</comment>
<reference evidence="4" key="1">
    <citation type="journal article" date="2017" name="Plant J.">
        <title>The pomegranate (Punica granatum L.) genome and the genomics of punicalagin biosynthesis.</title>
        <authorList>
            <person name="Qin G."/>
            <person name="Xu C."/>
            <person name="Ming R."/>
            <person name="Tang H."/>
            <person name="Guyot R."/>
            <person name="Kramer E.M."/>
            <person name="Hu Y."/>
            <person name="Yi X."/>
            <person name="Qi Y."/>
            <person name="Xu X."/>
            <person name="Gao Z."/>
            <person name="Pan H."/>
            <person name="Jian J."/>
            <person name="Tian Y."/>
            <person name="Yue Z."/>
            <person name="Xu Y."/>
        </authorList>
    </citation>
    <scope>NUCLEOTIDE SEQUENCE [LARGE SCALE GENOMIC DNA]</scope>
    <source>
        <strain evidence="4">cv. Dabenzi</strain>
    </source>
</reference>
<sequence>MPLVCVYIYMYMPRLKPKLNSVIFSSVDFAGEELSRLSLTFIYEARTARTTRARRAARMGSSTARAAQSLWWLLRLYWFLLELSVLLLAVSRLLWWALRPTWAAWSTRPTRPSTSLKDISLSQMNSCK</sequence>
<proteinExistence type="predicted"/>
<dbReference type="AlphaFoldDB" id="A0A218VSV1"/>
<dbReference type="EMBL" id="MTKT01006319">
    <property type="protein sequence ID" value="OWM62992.1"/>
    <property type="molecule type" value="Genomic_DNA"/>
</dbReference>
<keyword evidence="2" id="KW-0472">Membrane</keyword>
<evidence type="ECO:0000256" key="2">
    <source>
        <dbReference type="SAM" id="Phobius"/>
    </source>
</evidence>
<evidence type="ECO:0000256" key="1">
    <source>
        <dbReference type="SAM" id="MobiDB-lite"/>
    </source>
</evidence>
<dbReference type="Proteomes" id="UP000197138">
    <property type="component" value="Unassembled WGS sequence"/>
</dbReference>
<protein>
    <submittedName>
        <fullName evidence="3">Uncharacterized protein</fullName>
    </submittedName>
</protein>
<keyword evidence="2" id="KW-0812">Transmembrane</keyword>
<evidence type="ECO:0000313" key="4">
    <source>
        <dbReference type="Proteomes" id="UP000197138"/>
    </source>
</evidence>
<evidence type="ECO:0000313" key="3">
    <source>
        <dbReference type="EMBL" id="OWM62992.1"/>
    </source>
</evidence>
<name>A0A218VSV1_PUNGR</name>
<feature type="region of interest" description="Disordered" evidence="1">
    <location>
        <begin position="106"/>
        <end position="128"/>
    </location>
</feature>